<proteinExistence type="predicted"/>
<feature type="transmembrane region" description="Helical" evidence="1">
    <location>
        <begin position="46"/>
        <end position="66"/>
    </location>
</feature>
<keyword evidence="1" id="KW-0812">Transmembrane</keyword>
<comment type="caution">
    <text evidence="2">The sequence shown here is derived from an EMBL/GenBank/DDBJ whole genome shotgun (WGS) entry which is preliminary data.</text>
</comment>
<feature type="transmembrane region" description="Helical" evidence="1">
    <location>
        <begin position="78"/>
        <end position="96"/>
    </location>
</feature>
<reference evidence="2" key="1">
    <citation type="submission" date="2009-10" db="EMBL/GenBank/DDBJ databases">
        <title>Diversity of trophic interactions inside an arsenic-rich microbial ecosystem.</title>
        <authorList>
            <person name="Bertin P.N."/>
            <person name="Heinrich-Salmeron A."/>
            <person name="Pelletier E."/>
            <person name="Goulhen-Chollet F."/>
            <person name="Arsene-Ploetze F."/>
            <person name="Gallien S."/>
            <person name="Calteau A."/>
            <person name="Vallenet D."/>
            <person name="Casiot C."/>
            <person name="Chane-Woon-Ming B."/>
            <person name="Giloteaux L."/>
            <person name="Barakat M."/>
            <person name="Bonnefoy V."/>
            <person name="Bruneel O."/>
            <person name="Chandler M."/>
            <person name="Cleiss J."/>
            <person name="Duran R."/>
            <person name="Elbaz-Poulichet F."/>
            <person name="Fonknechten N."/>
            <person name="Lauga B."/>
            <person name="Mornico D."/>
            <person name="Ortet P."/>
            <person name="Schaeffer C."/>
            <person name="Siguier P."/>
            <person name="Alexander Thil Smith A."/>
            <person name="Van Dorsselaer A."/>
            <person name="Weissenbach J."/>
            <person name="Medigue C."/>
            <person name="Le Paslier D."/>
        </authorList>
    </citation>
    <scope>NUCLEOTIDE SEQUENCE</scope>
</reference>
<gene>
    <name evidence="2" type="ORF">CARN4_0199</name>
</gene>
<keyword evidence="1" id="KW-1133">Transmembrane helix</keyword>
<sequence length="177" mass="20395">MTKQTHRPVDEAIESIAELERKAEDDVSGHQRWIERVTKRIGQPRMVYGIVAFVALWVGSNTVLYFTHIITPDPPPFLWLQGLVSFTALLMTVLILTTEHRLTQITVLRNRLDLQINLLTERKVAKIIAMLDEMRRDSPSIPTHYDPEVRELRERMDPQEVVEAMESPAIADPDSEQ</sequence>
<name>E6Q0Z2_9ZZZZ</name>
<dbReference type="Pfam" id="PF06210">
    <property type="entry name" value="DUF1003"/>
    <property type="match status" value="1"/>
</dbReference>
<dbReference type="EMBL" id="CABO01000006">
    <property type="protein sequence ID" value="CBI00852.1"/>
    <property type="molecule type" value="Genomic_DNA"/>
</dbReference>
<evidence type="ECO:0000313" key="2">
    <source>
        <dbReference type="EMBL" id="CBI00852.1"/>
    </source>
</evidence>
<organism evidence="2">
    <name type="scientific">mine drainage metagenome</name>
    <dbReference type="NCBI Taxonomy" id="410659"/>
    <lineage>
        <taxon>unclassified sequences</taxon>
        <taxon>metagenomes</taxon>
        <taxon>ecological metagenomes</taxon>
    </lineage>
</organism>
<evidence type="ECO:0000256" key="1">
    <source>
        <dbReference type="SAM" id="Phobius"/>
    </source>
</evidence>
<dbReference type="AlphaFoldDB" id="E6Q0Z2"/>
<accession>E6Q0Z2</accession>
<protein>
    <recommendedName>
        <fullName evidence="3">DUF1003 domain-containing protein</fullName>
    </recommendedName>
</protein>
<evidence type="ECO:0008006" key="3">
    <source>
        <dbReference type="Google" id="ProtNLM"/>
    </source>
</evidence>
<dbReference type="InterPro" id="IPR010406">
    <property type="entry name" value="DUF1003"/>
</dbReference>
<keyword evidence="1" id="KW-0472">Membrane</keyword>